<evidence type="ECO:0000313" key="2">
    <source>
        <dbReference type="Proteomes" id="UP000278807"/>
    </source>
</evidence>
<name>A0A0R3T0P7_RODNA</name>
<evidence type="ECO:0000313" key="1">
    <source>
        <dbReference type="EMBL" id="VDN96266.1"/>
    </source>
</evidence>
<accession>A0A0R3T0P7</accession>
<organism evidence="3">
    <name type="scientific">Rodentolepis nana</name>
    <name type="common">Dwarf tapeworm</name>
    <name type="synonym">Hymenolepis nana</name>
    <dbReference type="NCBI Taxonomy" id="102285"/>
    <lineage>
        <taxon>Eukaryota</taxon>
        <taxon>Metazoa</taxon>
        <taxon>Spiralia</taxon>
        <taxon>Lophotrochozoa</taxon>
        <taxon>Platyhelminthes</taxon>
        <taxon>Cestoda</taxon>
        <taxon>Eucestoda</taxon>
        <taxon>Cyclophyllidea</taxon>
        <taxon>Hymenolepididae</taxon>
        <taxon>Rodentolepis</taxon>
    </lineage>
</organism>
<sequence length="332" mass="37784">MSHVGRSAGKKIVVKSRYRSASVSRKTVSASSPNRDTLPSFSINDSVASSIPSRKMSTSLSSRTVSKQSPFLSDEELMKWSNRTLWKFLVLKSRRALEIQVDQEDTLRKTIMKKRVIDGWLKQWLVNQKSLDEEVEIYRKMVSLLEGDTGVISLLRRFHDNYLAPVSSRLPVHEVTIGDDLLANLKYAFEAQNQARAHIYFGSVGSGDNGYGRMKNLTALSSRNIELFLVFSYLRSVKAHNLHMESLGDSYIRYRGSLIKTCLEQQKKGLDLLSQQISELSRAVQTSVAWTANREDVLSKFTEASRLLLHHASLHAHRRQLEIIEKIDNLFL</sequence>
<protein>
    <submittedName>
        <fullName evidence="3">HAUS augmin-like complex subunit 6</fullName>
    </submittedName>
</protein>
<reference evidence="1 2" key="2">
    <citation type="submission" date="2018-11" db="EMBL/GenBank/DDBJ databases">
        <authorList>
            <consortium name="Pathogen Informatics"/>
        </authorList>
    </citation>
    <scope>NUCLEOTIDE SEQUENCE [LARGE SCALE GENOMIC DNA]</scope>
</reference>
<reference evidence="3" key="1">
    <citation type="submission" date="2017-02" db="UniProtKB">
        <authorList>
            <consortium name="WormBaseParasite"/>
        </authorList>
    </citation>
    <scope>IDENTIFICATION</scope>
</reference>
<evidence type="ECO:0000313" key="3">
    <source>
        <dbReference type="WBParaSite" id="HNAJ_0000040601-mRNA-1"/>
    </source>
</evidence>
<keyword evidence="2" id="KW-1185">Reference proteome</keyword>
<dbReference type="AlphaFoldDB" id="A0A0R3T0P7"/>
<dbReference type="Proteomes" id="UP000278807">
    <property type="component" value="Unassembled WGS sequence"/>
</dbReference>
<gene>
    <name evidence="1" type="ORF">HNAJ_LOCUS407</name>
</gene>
<dbReference type="EMBL" id="UZAE01000102">
    <property type="protein sequence ID" value="VDN96266.1"/>
    <property type="molecule type" value="Genomic_DNA"/>
</dbReference>
<proteinExistence type="predicted"/>
<dbReference type="WBParaSite" id="HNAJ_0000040601-mRNA-1">
    <property type="protein sequence ID" value="HNAJ_0000040601-mRNA-1"/>
    <property type="gene ID" value="HNAJ_0000040601"/>
</dbReference>
<dbReference type="OrthoDB" id="6241714at2759"/>